<accession>A0A5J4ULM6</accession>
<proteinExistence type="predicted"/>
<comment type="caution">
    <text evidence="1">The sequence shown here is derived from an EMBL/GenBank/DDBJ whole genome shotgun (WGS) entry which is preliminary data.</text>
</comment>
<evidence type="ECO:0000313" key="1">
    <source>
        <dbReference type="EMBL" id="KAA6370952.1"/>
    </source>
</evidence>
<feature type="non-terminal residue" evidence="1">
    <location>
        <position position="103"/>
    </location>
</feature>
<sequence>MDDFIITKKKIVDFVTVVMIKMTMSDVSIVSQIMEKKKYSLINGDGYYISSDLCDFIDKGDLVLGIQQNVDYVVYQIMKQVKIMIICCSIVFQEKEMNLLTAE</sequence>
<organism evidence="1 2">
    <name type="scientific">Streblomastix strix</name>
    <dbReference type="NCBI Taxonomy" id="222440"/>
    <lineage>
        <taxon>Eukaryota</taxon>
        <taxon>Metamonada</taxon>
        <taxon>Preaxostyla</taxon>
        <taxon>Oxymonadida</taxon>
        <taxon>Streblomastigidae</taxon>
        <taxon>Streblomastix</taxon>
    </lineage>
</organism>
<protein>
    <submittedName>
        <fullName evidence="1">Uncharacterized protein</fullName>
    </submittedName>
</protein>
<dbReference type="EMBL" id="SNRW01014914">
    <property type="protein sequence ID" value="KAA6370952.1"/>
    <property type="molecule type" value="Genomic_DNA"/>
</dbReference>
<evidence type="ECO:0000313" key="2">
    <source>
        <dbReference type="Proteomes" id="UP000324800"/>
    </source>
</evidence>
<name>A0A5J4ULM6_9EUKA</name>
<dbReference type="Proteomes" id="UP000324800">
    <property type="component" value="Unassembled WGS sequence"/>
</dbReference>
<reference evidence="1 2" key="1">
    <citation type="submission" date="2019-03" db="EMBL/GenBank/DDBJ databases">
        <title>Single cell metagenomics reveals metabolic interactions within the superorganism composed of flagellate Streblomastix strix and complex community of Bacteroidetes bacteria on its surface.</title>
        <authorList>
            <person name="Treitli S.C."/>
            <person name="Kolisko M."/>
            <person name="Husnik F."/>
            <person name="Keeling P."/>
            <person name="Hampl V."/>
        </authorList>
    </citation>
    <scope>NUCLEOTIDE SEQUENCE [LARGE SCALE GENOMIC DNA]</scope>
    <source>
        <strain evidence="1">ST1C</strain>
    </source>
</reference>
<gene>
    <name evidence="1" type="ORF">EZS28_033520</name>
</gene>
<dbReference type="AlphaFoldDB" id="A0A5J4ULM6"/>